<dbReference type="InterPro" id="IPR007867">
    <property type="entry name" value="GMC_OxRtase_C"/>
</dbReference>
<dbReference type="InterPro" id="IPR039448">
    <property type="entry name" value="Beta_helix"/>
</dbReference>
<dbReference type="PANTHER" id="PTHR11552">
    <property type="entry name" value="GLUCOSE-METHANOL-CHOLINE GMC OXIDOREDUCTASE"/>
    <property type="match status" value="1"/>
</dbReference>
<proteinExistence type="inferred from homology"/>
<dbReference type="Gene3D" id="2.160.20.10">
    <property type="entry name" value="Single-stranded right-handed beta-helix, Pectin lyase-like"/>
    <property type="match status" value="2"/>
</dbReference>
<dbReference type="InterPro" id="IPR036188">
    <property type="entry name" value="FAD/NAD-bd_sf"/>
</dbReference>
<feature type="compositionally biased region" description="Low complexity" evidence="2">
    <location>
        <begin position="849"/>
        <end position="869"/>
    </location>
</feature>
<evidence type="ECO:0000256" key="3">
    <source>
        <dbReference type="SAM" id="Phobius"/>
    </source>
</evidence>
<dbReference type="SUPFAM" id="SSF51905">
    <property type="entry name" value="FAD/NAD(P)-binding domain"/>
    <property type="match status" value="1"/>
</dbReference>
<feature type="domain" description="Right handed beta helix" evidence="5">
    <location>
        <begin position="119"/>
        <end position="252"/>
    </location>
</feature>
<dbReference type="SUPFAM" id="SSF51126">
    <property type="entry name" value="Pectin lyase-like"/>
    <property type="match status" value="2"/>
</dbReference>
<name>A0A1V0SDK5_9VIRU</name>
<protein>
    <submittedName>
        <fullName evidence="6">GMC-type oxidoreductase</fullName>
    </submittedName>
</protein>
<dbReference type="GO" id="GO:0016614">
    <property type="term" value="F:oxidoreductase activity, acting on CH-OH group of donors"/>
    <property type="evidence" value="ECO:0007669"/>
    <property type="project" value="InterPro"/>
</dbReference>
<gene>
    <name evidence="6" type="ORF">Indivirus_3_52</name>
</gene>
<dbReference type="Pfam" id="PF13229">
    <property type="entry name" value="Beta_helix"/>
    <property type="match status" value="1"/>
</dbReference>
<dbReference type="InterPro" id="IPR012334">
    <property type="entry name" value="Pectin_lyas_fold"/>
</dbReference>
<keyword evidence="3" id="KW-1133">Transmembrane helix</keyword>
<feature type="transmembrane region" description="Helical" evidence="3">
    <location>
        <begin position="5"/>
        <end position="28"/>
    </location>
</feature>
<keyword evidence="3" id="KW-0812">Transmembrane</keyword>
<dbReference type="PANTHER" id="PTHR11552:SF147">
    <property type="entry name" value="CHOLINE DEHYDROGENASE, MITOCHONDRIAL"/>
    <property type="match status" value="1"/>
</dbReference>
<dbReference type="SMART" id="SM00710">
    <property type="entry name" value="PbH1"/>
    <property type="match status" value="12"/>
</dbReference>
<dbReference type="GO" id="GO:0050660">
    <property type="term" value="F:flavin adenine dinucleotide binding"/>
    <property type="evidence" value="ECO:0007669"/>
    <property type="project" value="InterPro"/>
</dbReference>
<sequence>MKLFLINLTIILIYNLLNINYIYIYIIMSGSIKLHKQSSGRKSKSHKKGDKSNQSIDQTIINRNLPVVTSSCAPIAISQSNFGSSLISSSTYTITSSGNYYLRCNVKFNWTDPTNSGVIKSAIVIATSNVTLDLSTYMLSENGNGIAIGIQINPGVSNVTIKNGTIRSFKGLGIQVKGANTIYLNNLSILNNGTTVYDYLHGKSIWAGGVQLANCSNIYMTKCVVNGNSDTGLTGGGVSNLQIEDCSFDNNTAPQGACRGILFVVAKPGNPALPIVLPDFSNDCKGIFIKNSTSNGNAGRDCGFGILAINFGGGGVFSDILVEDCVFSGITNNGTVPVAPGDPAILKGILIEGLPDGSSTSNITIRNCKVFDLITQRSVATPITSTTTSQITLPSSTISVASTAGFTPAPPGKSALYLQSSNGPQTIFYSGISGNQFTGCVGGTGVVLQDTVVTLNTTTTVVSGIDLNGCSNAVIDNCTVESIGGNCLKAIGYNIASSGNNIIIKNCHASNIKSTNTSAPTTIIAAGFALANPNTNVGDAFPNAPSSGIIVDKCTASNVGLSCSSLVLPPIGTSGGNGPYKVAAGVLVNGVSGPMIKNCKFTNDSIGILIYDYNPSLQTTSGVIELNEFTNITIQDIYNCTDIEFNNESCQNEMNICFPGDDKPMIPDYIVLGGGCAGLTVAKELSDGNNKRVLVLELGNDNTNNPLVTAPFIPSPYRGDDEVELNAFNVIFDPSISSYNGAPQGAGDGLNLYPLWTANGLGGSNQHYLLDAVRGTQRLFDNLPSQIIPPVNKSTYSWVDAGGPAWNYSTIDSITTSLENFQIFNGSGAVPGQSENPSERGHTGPLRVTQLQPAPEPTTTTTSGGSLPQGTLSLASTTGFSTPGFVVVLTDSNGYQVVNFTGISGNDLTGCTDGSGSFSSGANVFLGPFTGNFMLGQLDGAFLTQASCSNAALDYVDGGAGCSQCPLVKDYNCNTSVADSQAQLNCVSLNQNFIRTDDFSFSRQGSQTVNLDPSIVSSDGLGNFYGVNGRKLVILTQCMALSAIKSNNKSASTGKYVAKGVKFLQGNSTKSVMGKNIICSMGAGYSPRFWQMSGLGPSDLLSNLGITSESTSPGVEQIGKGLHNQYGPIVQVKTSNPYFGNVAFPGQSFVQYNGNPRAFQCVIYSSGNLNPGYFGDVPADPSYNYIDFAGFVCNNRSRGGYSNTLSKTFRSQLDFSWGMFTDAPANQFTATISGNTLTIITPPPFPLLVGQAIIGTGVSQGTIITSVPSEPTPGVASTYNFVPGVYTLNIPSTITVPTVMQLNTIKVNSGLSDPNSDISIICAFFDYIYNIIKNMRIIDPDNEYFIATPPNIEADIFSLTGMERWRKLALITPYYISVGAHEAGSIVMNNDPAKGAVDGNCRLHGTLNCFQADMSIFPIQNDGNPTLLLMPIAINAAHQIDAVAL</sequence>
<evidence type="ECO:0000259" key="5">
    <source>
        <dbReference type="Pfam" id="PF13229"/>
    </source>
</evidence>
<dbReference type="InterPro" id="IPR011050">
    <property type="entry name" value="Pectin_lyase_fold/virulence"/>
</dbReference>
<comment type="similarity">
    <text evidence="1">Belongs to the GMC oxidoreductase family.</text>
</comment>
<keyword evidence="3" id="KW-0472">Membrane</keyword>
<dbReference type="EMBL" id="KY684087">
    <property type="protein sequence ID" value="ARF09803.1"/>
    <property type="molecule type" value="Genomic_DNA"/>
</dbReference>
<evidence type="ECO:0000259" key="4">
    <source>
        <dbReference type="Pfam" id="PF05199"/>
    </source>
</evidence>
<feature type="region of interest" description="Disordered" evidence="2">
    <location>
        <begin position="825"/>
        <end position="869"/>
    </location>
</feature>
<evidence type="ECO:0000313" key="6">
    <source>
        <dbReference type="EMBL" id="ARF09803.1"/>
    </source>
</evidence>
<dbReference type="InterPro" id="IPR012132">
    <property type="entry name" value="GMC_OxRdtase"/>
</dbReference>
<dbReference type="Pfam" id="PF05199">
    <property type="entry name" value="GMC_oxred_C"/>
    <property type="match status" value="1"/>
</dbReference>
<evidence type="ECO:0000256" key="2">
    <source>
        <dbReference type="SAM" id="MobiDB-lite"/>
    </source>
</evidence>
<feature type="domain" description="Glucose-methanol-choline oxidoreductase C-terminal" evidence="4">
    <location>
        <begin position="1314"/>
        <end position="1433"/>
    </location>
</feature>
<dbReference type="Gene3D" id="3.50.50.60">
    <property type="entry name" value="FAD/NAD(P)-binding domain"/>
    <property type="match status" value="2"/>
</dbReference>
<accession>A0A1V0SDK5</accession>
<reference evidence="6" key="1">
    <citation type="journal article" date="2017" name="Science">
        <title>Giant viruses with an expanded complement of translation system components.</title>
        <authorList>
            <person name="Schulz F."/>
            <person name="Yutin N."/>
            <person name="Ivanova N.N."/>
            <person name="Ortega D.R."/>
            <person name="Lee T.K."/>
            <person name="Vierheilig J."/>
            <person name="Daims H."/>
            <person name="Horn M."/>
            <person name="Wagner M."/>
            <person name="Jensen G.J."/>
            <person name="Kyrpides N.C."/>
            <person name="Koonin E.V."/>
            <person name="Woyke T."/>
        </authorList>
    </citation>
    <scope>NUCLEOTIDE SEQUENCE</scope>
    <source>
        <strain evidence="6">ILV1</strain>
    </source>
</reference>
<organism evidence="6">
    <name type="scientific">Indivirus ILV1</name>
    <dbReference type="NCBI Taxonomy" id="1977633"/>
    <lineage>
        <taxon>Viruses</taxon>
        <taxon>Varidnaviria</taxon>
        <taxon>Bamfordvirae</taxon>
        <taxon>Nucleocytoviricota</taxon>
        <taxon>Megaviricetes</taxon>
        <taxon>Imitervirales</taxon>
        <taxon>Mimiviridae</taxon>
        <taxon>Klosneuvirinae</taxon>
        <taxon>Indivirus</taxon>
    </lineage>
</organism>
<dbReference type="InterPro" id="IPR006626">
    <property type="entry name" value="PbH1"/>
</dbReference>
<evidence type="ECO:0000256" key="1">
    <source>
        <dbReference type="ARBA" id="ARBA00010790"/>
    </source>
</evidence>